<gene>
    <name evidence="1" type="ORF">METZ01_LOCUS379502</name>
</gene>
<protein>
    <submittedName>
        <fullName evidence="1">Uncharacterized protein</fullName>
    </submittedName>
</protein>
<evidence type="ECO:0000313" key="1">
    <source>
        <dbReference type="EMBL" id="SVD26648.1"/>
    </source>
</evidence>
<dbReference type="EMBL" id="UINC01139847">
    <property type="protein sequence ID" value="SVD26648.1"/>
    <property type="molecule type" value="Genomic_DNA"/>
</dbReference>
<sequence length="54" mass="5936">GNEAARAFDETAHAVRENLGKLGEGIAELNKVLKQLDGKQVVIEKKKSKWFGRG</sequence>
<organism evidence="1">
    <name type="scientific">marine metagenome</name>
    <dbReference type="NCBI Taxonomy" id="408172"/>
    <lineage>
        <taxon>unclassified sequences</taxon>
        <taxon>metagenomes</taxon>
        <taxon>ecological metagenomes</taxon>
    </lineage>
</organism>
<feature type="non-terminal residue" evidence="1">
    <location>
        <position position="1"/>
    </location>
</feature>
<reference evidence="1" key="1">
    <citation type="submission" date="2018-05" db="EMBL/GenBank/DDBJ databases">
        <authorList>
            <person name="Lanie J.A."/>
            <person name="Ng W.-L."/>
            <person name="Kazmierczak K.M."/>
            <person name="Andrzejewski T.M."/>
            <person name="Davidsen T.M."/>
            <person name="Wayne K.J."/>
            <person name="Tettelin H."/>
            <person name="Glass J.I."/>
            <person name="Rusch D."/>
            <person name="Podicherti R."/>
            <person name="Tsui H.-C.T."/>
            <person name="Winkler M.E."/>
        </authorList>
    </citation>
    <scope>NUCLEOTIDE SEQUENCE</scope>
</reference>
<accession>A0A382TYY9</accession>
<name>A0A382TYY9_9ZZZZ</name>
<proteinExistence type="predicted"/>
<dbReference type="AlphaFoldDB" id="A0A382TYY9"/>